<keyword evidence="3" id="KW-1185">Reference proteome</keyword>
<dbReference type="Gramene" id="Kaladp0018s0207.1.v1.1">
    <property type="protein sequence ID" value="Kaladp0018s0207.1.v1.1.CDS.1"/>
    <property type="gene ID" value="Kaladp0018s0207.v1.1"/>
</dbReference>
<proteinExistence type="inferred from homology"/>
<dbReference type="GO" id="GO:0009733">
    <property type="term" value="P:response to auxin"/>
    <property type="evidence" value="ECO:0007669"/>
    <property type="project" value="InterPro"/>
</dbReference>
<organism evidence="2 3">
    <name type="scientific">Kalanchoe fedtschenkoi</name>
    <name type="common">Lavender scallops</name>
    <name type="synonym">South American air plant</name>
    <dbReference type="NCBI Taxonomy" id="63787"/>
    <lineage>
        <taxon>Eukaryota</taxon>
        <taxon>Viridiplantae</taxon>
        <taxon>Streptophyta</taxon>
        <taxon>Embryophyta</taxon>
        <taxon>Tracheophyta</taxon>
        <taxon>Spermatophyta</taxon>
        <taxon>Magnoliopsida</taxon>
        <taxon>eudicotyledons</taxon>
        <taxon>Gunneridae</taxon>
        <taxon>Pentapetalae</taxon>
        <taxon>Saxifragales</taxon>
        <taxon>Crassulaceae</taxon>
        <taxon>Kalanchoe</taxon>
    </lineage>
</organism>
<protein>
    <recommendedName>
        <fullName evidence="4">SAUR family protein</fullName>
    </recommendedName>
</protein>
<dbReference type="EnsemblPlants" id="Kaladp0018s0207.1.v1.1">
    <property type="protein sequence ID" value="Kaladp0018s0207.1.v1.1.CDS.1"/>
    <property type="gene ID" value="Kaladp0018s0207.v1.1"/>
</dbReference>
<dbReference type="AlphaFoldDB" id="A0A7N0T221"/>
<dbReference type="Proteomes" id="UP000594263">
    <property type="component" value="Unplaced"/>
</dbReference>
<comment type="similarity">
    <text evidence="1">Belongs to the ARG7 family.</text>
</comment>
<evidence type="ECO:0000313" key="3">
    <source>
        <dbReference type="Proteomes" id="UP000594263"/>
    </source>
</evidence>
<dbReference type="InterPro" id="IPR003676">
    <property type="entry name" value="SAUR_fam"/>
</dbReference>
<dbReference type="PANTHER" id="PTHR31374">
    <property type="entry name" value="AUXIN-INDUCED PROTEIN-LIKE-RELATED"/>
    <property type="match status" value="1"/>
</dbReference>
<name>A0A7N0T221_KALFE</name>
<accession>A0A7N0T221</accession>
<reference evidence="2" key="1">
    <citation type="submission" date="2021-01" db="UniProtKB">
        <authorList>
            <consortium name="EnsemblPlants"/>
        </authorList>
    </citation>
    <scope>IDENTIFICATION</scope>
</reference>
<evidence type="ECO:0000256" key="1">
    <source>
        <dbReference type="ARBA" id="ARBA00006974"/>
    </source>
</evidence>
<dbReference type="OMA" id="IAEKPVC"/>
<dbReference type="PANTHER" id="PTHR31374:SF119">
    <property type="entry name" value="SAUR-LIKE AUXIN-RESPONSIVE PROTEIN FAMILY"/>
    <property type="match status" value="1"/>
</dbReference>
<evidence type="ECO:0008006" key="4">
    <source>
        <dbReference type="Google" id="ProtNLM"/>
    </source>
</evidence>
<sequence>MSPPPAPEKPNVIRRIVKLKQVLKRWRNAASDSIPPDVPSGHIAVYVGAGFKRFVVRATYLNHPLFASLLAQAEEEFGFANQGPLVIPCDESTFEEALRSVSSSSPPPRDASLELAMLRCYIGGDSFANSRPVALSKFIC</sequence>
<evidence type="ECO:0000313" key="2">
    <source>
        <dbReference type="EnsemblPlants" id="Kaladp0018s0207.1.v1.1.CDS.1"/>
    </source>
</evidence>
<dbReference type="Pfam" id="PF02519">
    <property type="entry name" value="Auxin_inducible"/>
    <property type="match status" value="1"/>
</dbReference>